<dbReference type="GO" id="GO:0043186">
    <property type="term" value="C:P granule"/>
    <property type="evidence" value="ECO:0007669"/>
    <property type="project" value="TreeGrafter"/>
</dbReference>
<dbReference type="AlphaFoldDB" id="A0A9J6FEN5"/>
<evidence type="ECO:0000313" key="3">
    <source>
        <dbReference type="Proteomes" id="UP000821853"/>
    </source>
</evidence>
<dbReference type="Gene3D" id="2.40.50.90">
    <property type="match status" value="3"/>
</dbReference>
<organism evidence="2 3">
    <name type="scientific">Haemaphysalis longicornis</name>
    <name type="common">Bush tick</name>
    <dbReference type="NCBI Taxonomy" id="44386"/>
    <lineage>
        <taxon>Eukaryota</taxon>
        <taxon>Metazoa</taxon>
        <taxon>Ecdysozoa</taxon>
        <taxon>Arthropoda</taxon>
        <taxon>Chelicerata</taxon>
        <taxon>Arachnida</taxon>
        <taxon>Acari</taxon>
        <taxon>Parasitiformes</taxon>
        <taxon>Ixodida</taxon>
        <taxon>Ixodoidea</taxon>
        <taxon>Ixodidae</taxon>
        <taxon>Haemaphysalinae</taxon>
        <taxon>Haemaphysalis</taxon>
    </lineage>
</organism>
<dbReference type="InterPro" id="IPR050621">
    <property type="entry name" value="Tudor_domain_containing"/>
</dbReference>
<name>A0A9J6FEN5_HAELO</name>
<dbReference type="SMART" id="SM00333">
    <property type="entry name" value="TUDOR"/>
    <property type="match status" value="3"/>
</dbReference>
<dbReference type="SUPFAM" id="SSF63748">
    <property type="entry name" value="Tudor/PWWP/MBT"/>
    <property type="match status" value="3"/>
</dbReference>
<dbReference type="PROSITE" id="PS50304">
    <property type="entry name" value="TUDOR"/>
    <property type="match status" value="1"/>
</dbReference>
<dbReference type="GO" id="GO:0030719">
    <property type="term" value="P:P granule organization"/>
    <property type="evidence" value="ECO:0007669"/>
    <property type="project" value="TreeGrafter"/>
</dbReference>
<dbReference type="GO" id="GO:0034587">
    <property type="term" value="P:piRNA processing"/>
    <property type="evidence" value="ECO:0007669"/>
    <property type="project" value="TreeGrafter"/>
</dbReference>
<dbReference type="PANTHER" id="PTHR22948">
    <property type="entry name" value="TUDOR DOMAIN CONTAINING PROTEIN"/>
    <property type="match status" value="1"/>
</dbReference>
<dbReference type="PANTHER" id="PTHR22948:SF29">
    <property type="entry name" value="FI02030P-RELATED"/>
    <property type="match status" value="1"/>
</dbReference>
<dbReference type="InterPro" id="IPR035437">
    <property type="entry name" value="SNase_OB-fold_sf"/>
</dbReference>
<sequence>MQECAVPEVPGGHPGIREPADIPKGVRVAVRLMHYSSSARLFLRRELNGMTHADGQEYFRFSRTNNHVYDAFVGMACLVCKDSSTGVALRAVVTDVCRNPSGMPLMASVLYVDSGQTDDVNMDCVYTIDVEAAAKPKMAIPCCIRNVQPTAESSRFDLKQLWKHGALFEAVFYTASDAGVYEVDLHAKCLEKSKLKTYDVGKYLVEMGFAQLVDALANSPDVDGSSVQGVVSASDNSGEGTYNGTLERPSAILPACSEPTGDIQFLGGSGSSTVPKKNLKILVTFISSPDQFYGQDVDKFSEWFLVHNLILQSTKKLILKTEIKTGASYIYRELPKQSGARVLVEDVQEHGMCRVFLLDYGNRKTVHFSSLFMAHPKLLCIAPQAMRFQLSDIEPQRAWTEAATNRFVELAHTGTLLRAELVGTKSSHDEFDRNVYTVKLFNPTRGDVAKCMTREGHTTAPRGRSALEPVLNPASPCEAGPEDNNGQLYSNTKDPHVAASNDGAGTDRGISRFHVSQGFCRQDRCAFSKGLRDPALQFEPVIDAVKPLRPPEVGSCVLGQVSAVVSPSCFYLIFPYGRRSLQRLSMEGMGSSSRQMLEILMSDLQADWDRGSFHENRGVVNAVGELVAAKSNIDGRWYRARVVSLEEGDFLTVFYLDFGFCESLPVNQVKNLDARFACFPQQALQACLVTDKGNNRLSDKPTWDDHSCEAFANCVSGRDLVVKIVCVAQGLLHVRLFFTNGGQLCSVRRCLRKSRDTEPN</sequence>
<dbReference type="EMBL" id="JABSTR010000001">
    <property type="protein sequence ID" value="KAH9361191.1"/>
    <property type="molecule type" value="Genomic_DNA"/>
</dbReference>
<dbReference type="Pfam" id="PF00567">
    <property type="entry name" value="TUDOR"/>
    <property type="match status" value="2"/>
</dbReference>
<evidence type="ECO:0000313" key="2">
    <source>
        <dbReference type="EMBL" id="KAH9361191.1"/>
    </source>
</evidence>
<reference evidence="2 3" key="1">
    <citation type="journal article" date="2020" name="Cell">
        <title>Large-Scale Comparative Analyses of Tick Genomes Elucidate Their Genetic Diversity and Vector Capacities.</title>
        <authorList>
            <consortium name="Tick Genome and Microbiome Consortium (TIGMIC)"/>
            <person name="Jia N."/>
            <person name="Wang J."/>
            <person name="Shi W."/>
            <person name="Du L."/>
            <person name="Sun Y."/>
            <person name="Zhan W."/>
            <person name="Jiang J.F."/>
            <person name="Wang Q."/>
            <person name="Zhang B."/>
            <person name="Ji P."/>
            <person name="Bell-Sakyi L."/>
            <person name="Cui X.M."/>
            <person name="Yuan T.T."/>
            <person name="Jiang B.G."/>
            <person name="Yang W.F."/>
            <person name="Lam T.T."/>
            <person name="Chang Q.C."/>
            <person name="Ding S.J."/>
            <person name="Wang X.J."/>
            <person name="Zhu J.G."/>
            <person name="Ruan X.D."/>
            <person name="Zhao L."/>
            <person name="Wei J.T."/>
            <person name="Ye R.Z."/>
            <person name="Que T.C."/>
            <person name="Du C.H."/>
            <person name="Zhou Y.H."/>
            <person name="Cheng J.X."/>
            <person name="Dai P.F."/>
            <person name="Guo W.B."/>
            <person name="Han X.H."/>
            <person name="Huang E.J."/>
            <person name="Li L.F."/>
            <person name="Wei W."/>
            <person name="Gao Y.C."/>
            <person name="Liu J.Z."/>
            <person name="Shao H.Z."/>
            <person name="Wang X."/>
            <person name="Wang C.C."/>
            <person name="Yang T.C."/>
            <person name="Huo Q.B."/>
            <person name="Li W."/>
            <person name="Chen H.Y."/>
            <person name="Chen S.E."/>
            <person name="Zhou L.G."/>
            <person name="Ni X.B."/>
            <person name="Tian J.H."/>
            <person name="Sheng Y."/>
            <person name="Liu T."/>
            <person name="Pan Y.S."/>
            <person name="Xia L.Y."/>
            <person name="Li J."/>
            <person name="Zhao F."/>
            <person name="Cao W.C."/>
        </authorList>
    </citation>
    <scope>NUCLEOTIDE SEQUENCE [LARGE SCALE GENOMIC DNA]</scope>
    <source>
        <strain evidence="2">HaeL-2018</strain>
    </source>
</reference>
<dbReference type="InterPro" id="IPR002999">
    <property type="entry name" value="Tudor"/>
</dbReference>
<dbReference type="GO" id="GO:0007283">
    <property type="term" value="P:spermatogenesis"/>
    <property type="evidence" value="ECO:0007669"/>
    <property type="project" value="TreeGrafter"/>
</dbReference>
<dbReference type="Gene3D" id="2.30.30.140">
    <property type="match status" value="3"/>
</dbReference>
<protein>
    <recommendedName>
        <fullName evidence="1">Tudor domain-containing protein</fullName>
    </recommendedName>
</protein>
<comment type="caution">
    <text evidence="2">The sequence shown here is derived from an EMBL/GenBank/DDBJ whole genome shotgun (WGS) entry which is preliminary data.</text>
</comment>
<dbReference type="OrthoDB" id="6480812at2759"/>
<dbReference type="Proteomes" id="UP000821853">
    <property type="component" value="Chromosome 1"/>
</dbReference>
<proteinExistence type="predicted"/>
<evidence type="ECO:0000259" key="1">
    <source>
        <dbReference type="PROSITE" id="PS50304"/>
    </source>
</evidence>
<keyword evidence="3" id="KW-1185">Reference proteome</keyword>
<dbReference type="VEuPathDB" id="VectorBase:HLOH_048121"/>
<accession>A0A9J6FEN5</accession>
<dbReference type="OMA" id="WTTEACA"/>
<feature type="domain" description="Tudor" evidence="1">
    <location>
        <begin position="620"/>
        <end position="679"/>
    </location>
</feature>
<dbReference type="CDD" id="cd20379">
    <property type="entry name" value="Tudor_dTUD-like"/>
    <property type="match status" value="2"/>
</dbReference>
<gene>
    <name evidence="2" type="ORF">HPB48_001549</name>
</gene>